<dbReference type="Proteomes" id="UP000030044">
    <property type="component" value="Segment"/>
</dbReference>
<keyword evidence="2" id="KW-1185">Reference proteome</keyword>
<sequence length="76" mass="8840">MKLSRFGGKVWWLKIETLLTLNRESRDQDLQTRRLVPAYRGGQVLVGIRLYRIRWDGLRCNGYQSCLSVASDLLIS</sequence>
<reference evidence="1 2" key="2">
    <citation type="journal article" date="2015" name="PLoS ONE">
        <title>Comparative Genomic and Phylogenomic Analyses Reveal a Conserved Core Genome Shared by Estuarine and Oceanic Cyanopodoviruses.</title>
        <authorList>
            <person name="Huang S."/>
            <person name="Zhang S."/>
            <person name="Jiao N."/>
            <person name="Chen F."/>
        </authorList>
    </citation>
    <scope>NUCLEOTIDE SEQUENCE [LARGE SCALE GENOMIC DNA]</scope>
</reference>
<proteinExistence type="predicted"/>
<gene>
    <name evidence="1" type="ORF">S-CBP3_0015</name>
</gene>
<evidence type="ECO:0000313" key="1">
    <source>
        <dbReference type="EMBL" id="AGK86572.1"/>
    </source>
</evidence>
<dbReference type="KEGG" id="vg:22112359"/>
<dbReference type="RefSeq" id="YP_009103503.1">
    <property type="nucleotide sequence ID" value="NC_025461.1"/>
</dbReference>
<evidence type="ECO:0000313" key="2">
    <source>
        <dbReference type="Proteomes" id="UP000030044"/>
    </source>
</evidence>
<protein>
    <submittedName>
        <fullName evidence="1">Uncharacterized protein</fullName>
    </submittedName>
</protein>
<name>A0A096VKJ5_9CAUD</name>
<dbReference type="EMBL" id="KC310803">
    <property type="protein sequence ID" value="AGK86572.1"/>
    <property type="molecule type" value="Genomic_DNA"/>
</dbReference>
<organism evidence="1 2">
    <name type="scientific">Synechococcus phage S-CBP3</name>
    <dbReference type="NCBI Taxonomy" id="756276"/>
    <lineage>
        <taxon>Viruses</taxon>
        <taxon>Duplodnaviria</taxon>
        <taxon>Heunggongvirae</taxon>
        <taxon>Uroviricota</taxon>
        <taxon>Caudoviricetes</taxon>
        <taxon>Autographivirales</taxon>
        <taxon>Lirvirus</taxon>
        <taxon>Lirvirus SCBP3</taxon>
    </lineage>
</organism>
<dbReference type="GeneID" id="22112359"/>
<accession>A0A096VKJ5</accession>
<reference evidence="2" key="1">
    <citation type="submission" date="2012-12" db="EMBL/GenBank/DDBJ databases">
        <title>Genomics of marine cyanopodoviruses.</title>
        <authorList>
            <person name="Huang S."/>
            <person name="Chen F."/>
        </authorList>
    </citation>
    <scope>NUCLEOTIDE SEQUENCE [LARGE SCALE GENOMIC DNA]</scope>
</reference>